<dbReference type="Gene3D" id="3.30.1050.10">
    <property type="entry name" value="SCP2 sterol-binding domain"/>
    <property type="match status" value="1"/>
</dbReference>
<dbReference type="SUPFAM" id="SSF55718">
    <property type="entry name" value="SCP-like"/>
    <property type="match status" value="1"/>
</dbReference>
<dbReference type="AlphaFoldDB" id="A0A4U1I3K4"/>
<comment type="caution">
    <text evidence="1">The sequence shown here is derived from an EMBL/GenBank/DDBJ whole genome shotgun (WGS) entry which is preliminary data.</text>
</comment>
<reference evidence="1 2" key="1">
    <citation type="submission" date="2019-04" db="EMBL/GenBank/DDBJ databases">
        <title>Trinickia sp. 7GSK02, isolated from subtropical forest soil.</title>
        <authorList>
            <person name="Gao Z.-H."/>
            <person name="Qiu L.-H."/>
        </authorList>
    </citation>
    <scope>NUCLEOTIDE SEQUENCE [LARGE SCALE GENOMIC DNA]</scope>
    <source>
        <strain evidence="1 2">7GSK02</strain>
    </source>
</reference>
<dbReference type="EMBL" id="SWJE01000008">
    <property type="protein sequence ID" value="TKC87785.1"/>
    <property type="molecule type" value="Genomic_DNA"/>
</dbReference>
<proteinExistence type="predicted"/>
<keyword evidence="2" id="KW-1185">Reference proteome</keyword>
<evidence type="ECO:0008006" key="3">
    <source>
        <dbReference type="Google" id="ProtNLM"/>
    </source>
</evidence>
<dbReference type="RefSeq" id="WP_136896049.1">
    <property type="nucleotide sequence ID" value="NZ_SWJE01000008.1"/>
</dbReference>
<dbReference type="Proteomes" id="UP000305539">
    <property type="component" value="Unassembled WGS sequence"/>
</dbReference>
<gene>
    <name evidence="1" type="ORF">FAZ69_16020</name>
</gene>
<name>A0A4U1I3K4_9BURK</name>
<protein>
    <recommendedName>
        <fullName evidence="3">SCP2 domain-containing protein</fullName>
    </recommendedName>
</protein>
<evidence type="ECO:0000313" key="2">
    <source>
        <dbReference type="Proteomes" id="UP000305539"/>
    </source>
</evidence>
<sequence>MLSVLEKFKIDVNANAQIQRIVKGWNTEILLEEKDASASYFLDVKDGKIDSVRQFEKGSDPDHQTKIVCDQEIMQGLFEGRVNAIRANNDGLLEIYGGMSDQVKFDAIAIILWGIC</sequence>
<evidence type="ECO:0000313" key="1">
    <source>
        <dbReference type="EMBL" id="TKC87785.1"/>
    </source>
</evidence>
<dbReference type="InterPro" id="IPR036527">
    <property type="entry name" value="SCP2_sterol-bd_dom_sf"/>
</dbReference>
<accession>A0A4U1I3K4</accession>
<organism evidence="1 2">
    <name type="scientific">Trinickia terrae</name>
    <dbReference type="NCBI Taxonomy" id="2571161"/>
    <lineage>
        <taxon>Bacteria</taxon>
        <taxon>Pseudomonadati</taxon>
        <taxon>Pseudomonadota</taxon>
        <taxon>Betaproteobacteria</taxon>
        <taxon>Burkholderiales</taxon>
        <taxon>Burkholderiaceae</taxon>
        <taxon>Trinickia</taxon>
    </lineage>
</organism>